<feature type="binding site" evidence="6 7">
    <location>
        <position position="136"/>
    </location>
    <ligand>
        <name>substrate</name>
    </ligand>
</feature>
<evidence type="ECO:0000313" key="14">
    <source>
        <dbReference type="Proteomes" id="UP000070513"/>
    </source>
</evidence>
<evidence type="ECO:0000256" key="2">
    <source>
        <dbReference type="ARBA" id="ARBA00022490"/>
    </source>
</evidence>
<dbReference type="OrthoDB" id="9802717at2"/>
<dbReference type="UniPathway" id="UPA00314">
    <property type="reaction ID" value="UER00076"/>
</dbReference>
<dbReference type="PROSITE" id="PS00739">
    <property type="entry name" value="ADOHCYASE_2"/>
    <property type="match status" value="1"/>
</dbReference>
<keyword evidence="2 6" id="KW-0963">Cytoplasm</keyword>
<dbReference type="FunFam" id="3.40.50.720:FF:000004">
    <property type="entry name" value="Adenosylhomocysteinase"/>
    <property type="match status" value="1"/>
</dbReference>
<feature type="binding site" evidence="6 8">
    <location>
        <position position="351"/>
    </location>
    <ligand>
        <name>NAD(+)</name>
        <dbReference type="ChEBI" id="CHEBI:57540"/>
    </ligand>
</feature>
<keyword evidence="3 6" id="KW-0554">One-carbon metabolism</keyword>
<keyword evidence="4 6" id="KW-0378">Hydrolase</keyword>
<evidence type="ECO:0000256" key="10">
    <source>
        <dbReference type="RuleBase" id="RU004166"/>
    </source>
</evidence>
<dbReference type="PROSITE" id="PS00738">
    <property type="entry name" value="ADOHCYASE_1"/>
    <property type="match status" value="1"/>
</dbReference>
<feature type="binding site" evidence="6 8">
    <location>
        <position position="248"/>
    </location>
    <ligand>
        <name>NAD(+)</name>
        <dbReference type="ChEBI" id="CHEBI:57540"/>
    </ligand>
</feature>
<dbReference type="Gene3D" id="3.40.50.1480">
    <property type="entry name" value="Adenosylhomocysteinase-like"/>
    <property type="match status" value="1"/>
</dbReference>
<evidence type="ECO:0000313" key="12">
    <source>
        <dbReference type="EMBL" id="KXH85169.1"/>
    </source>
</evidence>
<dbReference type="HAMAP" id="MF_00563">
    <property type="entry name" value="AdoHcyase"/>
    <property type="match status" value="1"/>
</dbReference>
<dbReference type="GO" id="GO:0004013">
    <property type="term" value="F:adenosylhomocysteinase activity"/>
    <property type="evidence" value="ECO:0007669"/>
    <property type="project" value="UniProtKB-UniRule"/>
</dbReference>
<feature type="binding site" evidence="6 7">
    <location>
        <position position="191"/>
    </location>
    <ligand>
        <name>substrate</name>
    </ligand>
</feature>
<feature type="binding site" evidence="6">
    <location>
        <position position="196"/>
    </location>
    <ligand>
        <name>NAD(+)</name>
        <dbReference type="ChEBI" id="CHEBI:57540"/>
    </ligand>
</feature>
<feature type="domain" description="S-adenosyl-L-homocysteine hydrolase NAD binding" evidence="11">
    <location>
        <begin position="196"/>
        <end position="357"/>
    </location>
</feature>
<evidence type="ECO:0000313" key="13">
    <source>
        <dbReference type="EMBL" id="MFN1215550.1"/>
    </source>
</evidence>
<dbReference type="EMBL" id="LPUR01000001">
    <property type="protein sequence ID" value="KXH85169.1"/>
    <property type="molecule type" value="Genomic_DNA"/>
</dbReference>
<reference evidence="13 15" key="4">
    <citation type="submission" date="2024-12" db="EMBL/GenBank/DDBJ databases">
        <title>Draft genome sequence of Chryseobacterium kwangjuense AG447.</title>
        <authorList>
            <person name="Cheptsov V.S."/>
            <person name="Belov A."/>
            <person name="Zavarzina A.G."/>
        </authorList>
    </citation>
    <scope>NUCLEOTIDE SEQUENCE [LARGE SCALE GENOMIC DNA]</scope>
    <source>
        <strain evidence="13 15">AG447</strain>
    </source>
</reference>
<organism evidence="12 14">
    <name type="scientific">Chryseobacterium kwangjuense</name>
    <dbReference type="NCBI Taxonomy" id="267125"/>
    <lineage>
        <taxon>Bacteria</taxon>
        <taxon>Pseudomonadati</taxon>
        <taxon>Bacteroidota</taxon>
        <taxon>Flavobacteriia</taxon>
        <taxon>Flavobacteriales</taxon>
        <taxon>Weeksellaceae</taxon>
        <taxon>Chryseobacterium group</taxon>
        <taxon>Chryseobacterium</taxon>
    </lineage>
</organism>
<dbReference type="CDD" id="cd00401">
    <property type="entry name" value="SAHH"/>
    <property type="match status" value="1"/>
</dbReference>
<evidence type="ECO:0000256" key="3">
    <source>
        <dbReference type="ARBA" id="ARBA00022563"/>
    </source>
</evidence>
<dbReference type="NCBIfam" id="TIGR00936">
    <property type="entry name" value="ahcY"/>
    <property type="match status" value="1"/>
</dbReference>
<name>A0A135WJS8_9FLAO</name>
<feature type="binding site" evidence="8">
    <location>
        <position position="358"/>
    </location>
    <ligand>
        <name>NAD(+)</name>
        <dbReference type="ChEBI" id="CHEBI:57540"/>
    </ligand>
</feature>
<feature type="binding site" evidence="6">
    <location>
        <begin position="225"/>
        <end position="230"/>
    </location>
    <ligand>
        <name>NAD(+)</name>
        <dbReference type="ChEBI" id="CHEBI:57540"/>
    </ligand>
</feature>
<dbReference type="InterPro" id="IPR020082">
    <property type="entry name" value="S-Ado-L-homoCys_hydrolase_CS"/>
</dbReference>
<evidence type="ECO:0000256" key="4">
    <source>
        <dbReference type="ARBA" id="ARBA00022801"/>
    </source>
</evidence>
<comment type="subcellular location">
    <subcellularLocation>
        <location evidence="6">Cytoplasm</location>
    </subcellularLocation>
</comment>
<feature type="binding site" evidence="6 7">
    <location>
        <position position="195"/>
    </location>
    <ligand>
        <name>substrate</name>
    </ligand>
</feature>
<feature type="binding site" evidence="6 8">
    <location>
        <begin position="304"/>
        <end position="306"/>
    </location>
    <ligand>
        <name>NAD(+)</name>
        <dbReference type="ChEBI" id="CHEBI:57540"/>
    </ligand>
</feature>
<dbReference type="PIRSF" id="PIRSF001109">
    <property type="entry name" value="Ad_hcy_hydrolase"/>
    <property type="match status" value="1"/>
</dbReference>
<dbReference type="InterPro" id="IPR036291">
    <property type="entry name" value="NAD(P)-bd_dom_sf"/>
</dbReference>
<dbReference type="Proteomes" id="UP000070513">
    <property type="component" value="Unassembled WGS sequence"/>
</dbReference>
<evidence type="ECO:0000256" key="7">
    <source>
        <dbReference type="PIRSR" id="PIRSR001109-1"/>
    </source>
</evidence>
<dbReference type="SMART" id="SM00997">
    <property type="entry name" value="AdoHcyase_NAD"/>
    <property type="match status" value="1"/>
</dbReference>
<dbReference type="GO" id="GO:0033353">
    <property type="term" value="P:S-adenosylmethionine cycle"/>
    <property type="evidence" value="ECO:0007669"/>
    <property type="project" value="TreeGrafter"/>
</dbReference>
<dbReference type="PANTHER" id="PTHR23420">
    <property type="entry name" value="ADENOSYLHOMOCYSTEINASE"/>
    <property type="match status" value="1"/>
</dbReference>
<dbReference type="GO" id="GO:0005829">
    <property type="term" value="C:cytosol"/>
    <property type="evidence" value="ECO:0007669"/>
    <property type="project" value="TreeGrafter"/>
</dbReference>
<dbReference type="EC" id="3.13.2.1" evidence="6"/>
<evidence type="ECO:0000256" key="1">
    <source>
        <dbReference type="ARBA" id="ARBA00007122"/>
    </source>
</evidence>
<protein>
    <recommendedName>
        <fullName evidence="6">Adenosylhomocysteinase</fullName>
        <ecNumber evidence="6">3.13.2.1</ecNumber>
    </recommendedName>
    <alternativeName>
        <fullName evidence="6">S-adenosyl-L-homocysteine hydrolase</fullName>
        <shortName evidence="6">AdoHcyase</shortName>
    </alternativeName>
</protein>
<evidence type="ECO:0000256" key="6">
    <source>
        <dbReference type="HAMAP-Rule" id="MF_00563"/>
    </source>
</evidence>
<gene>
    <name evidence="6 13" type="primary">ahcY</name>
    <name evidence="13" type="ORF">ACKW6Q_01075</name>
    <name evidence="12" type="ORF">AU378_05290</name>
</gene>
<feature type="binding site" evidence="6 8">
    <location>
        <begin position="162"/>
        <end position="164"/>
    </location>
    <ligand>
        <name>NAD(+)</name>
        <dbReference type="ChEBI" id="CHEBI:57540"/>
    </ligand>
</feature>
<dbReference type="InterPro" id="IPR042172">
    <property type="entry name" value="Adenosylhomocyst_ase-like_sf"/>
</dbReference>
<dbReference type="SUPFAM" id="SSF52283">
    <property type="entry name" value="Formate/glycerate dehydrogenase catalytic domain-like"/>
    <property type="match status" value="1"/>
</dbReference>
<dbReference type="RefSeq" id="WP_062648731.1">
    <property type="nucleotide sequence ID" value="NZ_JBJXVJ010000001.1"/>
</dbReference>
<evidence type="ECO:0000256" key="8">
    <source>
        <dbReference type="PIRSR" id="PIRSR001109-2"/>
    </source>
</evidence>
<dbReference type="FunFam" id="3.40.50.1480:FF:000004">
    <property type="entry name" value="Adenosylhomocysteinase"/>
    <property type="match status" value="1"/>
</dbReference>
<comment type="similarity">
    <text evidence="1 6 10">Belongs to the adenosylhomocysteinase family.</text>
</comment>
<feature type="binding site" evidence="6 7">
    <location>
        <position position="60"/>
    </location>
    <ligand>
        <name>substrate</name>
    </ligand>
</feature>
<dbReference type="Gene3D" id="3.40.50.720">
    <property type="entry name" value="NAD(P)-binding Rossmann-like Domain"/>
    <property type="match status" value="1"/>
</dbReference>
<feature type="binding site" evidence="8">
    <location>
        <begin position="227"/>
        <end position="232"/>
    </location>
    <ligand>
        <name>NAD(+)</name>
        <dbReference type="ChEBI" id="CHEBI:57540"/>
    </ligand>
</feature>
<dbReference type="PANTHER" id="PTHR23420:SF0">
    <property type="entry name" value="ADENOSYLHOMOCYSTEINASE"/>
    <property type="match status" value="1"/>
</dbReference>
<reference evidence="12 14" key="3">
    <citation type="journal article" date="2016" name="Genome Announc.">
        <title>Draft Genome Sequence of a Biocontrol Rhizobacterium, Chryseobacterium kwangjuense Strain KJ1R5, Isolated from Pepper (Capsicum annuum).</title>
        <authorList>
            <person name="Jeong J.J."/>
            <person name="Park H."/>
            <person name="Park B.H."/>
            <person name="Mannaa M."/>
            <person name="Sang M.K."/>
            <person name="Choi I.G."/>
            <person name="Kim K.D."/>
        </authorList>
    </citation>
    <scope>NUCLEOTIDE SEQUENCE [LARGE SCALE GENOMIC DNA]</scope>
    <source>
        <strain evidence="12 14">KJ1R5</strain>
    </source>
</reference>
<reference evidence="14" key="1">
    <citation type="submission" date="2015-12" db="EMBL/GenBank/DDBJ databases">
        <title>Genome sequence of a biocontrol rhizobacterium Chryseobacterium kwangjuense strain KJ1R5 isolated from pepper (Capsicum annuum L.).</title>
        <authorList>
            <person name="Jeong J.-J."/>
            <person name="Park H."/>
            <person name="Mannaa M."/>
            <person name="Sang M.K."/>
            <person name="Choi I.-G."/>
            <person name="Kim K.D."/>
        </authorList>
    </citation>
    <scope>NUCLEOTIDE SEQUENCE [LARGE SCALE GENOMIC DNA]</scope>
    <source>
        <strain evidence="14">KJ1R5</strain>
    </source>
</reference>
<dbReference type="InterPro" id="IPR000043">
    <property type="entry name" value="Adenosylhomocysteinase-like"/>
</dbReference>
<comment type="cofactor">
    <cofactor evidence="6 8 9">
        <name>NAD(+)</name>
        <dbReference type="ChEBI" id="CHEBI:57540"/>
    </cofactor>
    <text evidence="6 8 9">Binds 1 NAD(+) per subunit.</text>
</comment>
<accession>A0A135WJS8</accession>
<evidence type="ECO:0000313" key="15">
    <source>
        <dbReference type="Proteomes" id="UP001634154"/>
    </source>
</evidence>
<dbReference type="Proteomes" id="UP001634154">
    <property type="component" value="Unassembled WGS sequence"/>
</dbReference>
<evidence type="ECO:0000256" key="5">
    <source>
        <dbReference type="ARBA" id="ARBA00023027"/>
    </source>
</evidence>
<comment type="pathway">
    <text evidence="6 9">Amino-acid biosynthesis; L-homocysteine biosynthesis; L-homocysteine from S-adenosyl-L-homocysteine: step 1/1.</text>
</comment>
<sequence length="437" mass="48334">MSTTTQYVPYKVKDISLAEWGRKEITLAEAEMPGLMSIREEYGPSQPLKGARIAGCLHMTIQTAVLIETLVALGAEVTWSSCNIFSTQDHAAAAIAAAGIPVYAWKGLNEEEFDWCIEQTLFFGEDRKPLNMILDDGGDLTNMVFDKYPEFTKDIKGLSEETTTGVHRLYERMKNGTLVMPAINVNDSVTKSKFDNKYGCKESAVDAVRRATDVMLAGKRVVVCGYGDVGKGTAASFRGAGSIVTVTEIDPICALQAAMDGYEVKRLDTVVDNADIVITTTGNFNIVRGEHFLKMKDKAIVCNIGHFDNEIDMAWLNTNYGHTKSEVKPQVDIYTIEGKEVIILAEGRLVNLGCATGHPSFVMSNSFSNQTLAQIELWNNSAAYKNEVYMLPKHLDEKVAALHLKKLSVELETLSNEQAEYIGVDVKGPFKPEYYRY</sequence>
<comment type="caution">
    <text evidence="12">The sequence shown here is derived from an EMBL/GenBank/DDBJ whole genome shotgun (WGS) entry which is preliminary data.</text>
</comment>
<proteinExistence type="inferred from homology"/>
<dbReference type="GO" id="GO:0071269">
    <property type="term" value="P:L-homocysteine biosynthetic process"/>
    <property type="evidence" value="ECO:0007669"/>
    <property type="project" value="UniProtKB-UniRule"/>
</dbReference>
<keyword evidence="5 6" id="KW-0520">NAD</keyword>
<comment type="catalytic activity">
    <reaction evidence="6 9">
        <text>S-adenosyl-L-homocysteine + H2O = L-homocysteine + adenosine</text>
        <dbReference type="Rhea" id="RHEA:21708"/>
        <dbReference type="ChEBI" id="CHEBI:15377"/>
        <dbReference type="ChEBI" id="CHEBI:16335"/>
        <dbReference type="ChEBI" id="CHEBI:57856"/>
        <dbReference type="ChEBI" id="CHEBI:58199"/>
        <dbReference type="EC" id="3.13.2.1"/>
    </reaction>
</comment>
<feature type="binding site" evidence="6 7">
    <location>
        <position position="161"/>
    </location>
    <ligand>
        <name>substrate</name>
    </ligand>
</feature>
<feature type="binding site" evidence="6">
    <location>
        <position position="283"/>
    </location>
    <ligand>
        <name>NAD(+)</name>
        <dbReference type="ChEBI" id="CHEBI:57540"/>
    </ligand>
</feature>
<reference evidence="12" key="2">
    <citation type="submission" date="2015-12" db="EMBL/GenBank/DDBJ databases">
        <authorList>
            <person name="Shamseldin A."/>
            <person name="Moawad H."/>
            <person name="Abd El-Rahim W.M."/>
            <person name="Sadowsky M.J."/>
        </authorList>
    </citation>
    <scope>NUCLEOTIDE SEQUENCE</scope>
    <source>
        <strain evidence="12">KJ1R5</strain>
    </source>
</reference>
<dbReference type="AlphaFoldDB" id="A0A135WJS8"/>
<comment type="function">
    <text evidence="6">May play a key role in the regulation of the intracellular concentration of adenosylhomocysteine.</text>
</comment>
<dbReference type="NCBIfam" id="NF004005">
    <property type="entry name" value="PRK05476.2-3"/>
    <property type="match status" value="1"/>
</dbReference>
<dbReference type="SMART" id="SM00996">
    <property type="entry name" value="AdoHcyase"/>
    <property type="match status" value="1"/>
</dbReference>
<keyword evidence="15" id="KW-1185">Reference proteome</keyword>
<dbReference type="Pfam" id="PF00670">
    <property type="entry name" value="AdoHcyase_NAD"/>
    <property type="match status" value="1"/>
</dbReference>
<dbReference type="EMBL" id="JBJXVJ010000001">
    <property type="protein sequence ID" value="MFN1215550.1"/>
    <property type="molecule type" value="Genomic_DNA"/>
</dbReference>
<dbReference type="SUPFAM" id="SSF51735">
    <property type="entry name" value="NAD(P)-binding Rossmann-fold domains"/>
    <property type="match status" value="1"/>
</dbReference>
<dbReference type="Pfam" id="PF05221">
    <property type="entry name" value="AdoHcyase"/>
    <property type="match status" value="2"/>
</dbReference>
<evidence type="ECO:0000256" key="9">
    <source>
        <dbReference type="RuleBase" id="RU000548"/>
    </source>
</evidence>
<dbReference type="InterPro" id="IPR015878">
    <property type="entry name" value="Ado_hCys_hydrolase_NAD-bd"/>
</dbReference>
<dbReference type="GO" id="GO:0006730">
    <property type="term" value="P:one-carbon metabolic process"/>
    <property type="evidence" value="ECO:0007669"/>
    <property type="project" value="UniProtKB-UniRule"/>
</dbReference>
<evidence type="ECO:0000259" key="11">
    <source>
        <dbReference type="SMART" id="SM00997"/>
    </source>
</evidence>